<gene>
    <name evidence="1" type="ORF">VT50_0207615</name>
</gene>
<evidence type="ECO:0000313" key="2">
    <source>
        <dbReference type="Proteomes" id="UP000033615"/>
    </source>
</evidence>
<sequence>MTGRDLRALFGSNNPRVEADEAFTNRESQWQVFVGALDSHLRHVAGPGFDAADLEAPRRNLLVFHGVGGIGKSTLSRRLEAALANAEHRPAQWGEPAWHGPRIVPVRIDLARSANTDFERVIVTIRLAIAAAVGRPMPAFDIALRRYWDHQHPGEPLEEYLRRDGLMARFGQALPQQTQAALGEVAQGLALPGMLGSAVGQLTGALVRALREHRRSVAALAGCPRLADLLEADTDLEELSYYPHLLAWELARLPARKQIALVVLLDTFEDIGDRTRRDMERLLQHVVWLMPNVFFVATGRNRLQWADPALHGQLDWTGPAAWPGLADRGLPASRAATADRDGRRQILIGDFSDEDREDYLAHRLAVDGQPLIDPALRRVIAERSHGLPLYLDLAAMRFLEIRRTGLTPRPADFDVDFPALIARTLTDLTPDERHVLRSVSLLDAFDIPLATASAGISRDAPVLRLLERPFIRHAPTGLWPYHLHALIRSTLRTAEDTTDDRWSPRDWRNAADRAHIAVGQQWAEHTGPGRRPLIACLRQGLTLAAEFDLDLGWLTEAAWQYVSDSVWEPLTPAQRNTDDGPRLRTPAHALVELLSTLGRRQHEHRRTTANRLTAVINTGLLPQELGQMARYYLAKAHRDLGHSAASRSEMRQVADGGGRLAPAARRGLAHLARLAGDFPTALTVAGTLGWAGRQNRVLGDIHWPQGDITPAADHYQHARDEAEQHGIAGERATAQAHRALAMAFADPATAESELALAHHLLTGLTLHATTLTVHIAHLIRDAGHSTAFHERAQALRTETETAGLTSLLPLLELAVCFHHAVRGDDDPLTAAIHRLRRLTTDGDHAYLAEIASFMGDRPTTPDARPVRWLEGEATVRRRWRTLVTERSATASGHP</sequence>
<evidence type="ECO:0000313" key="1">
    <source>
        <dbReference type="EMBL" id="OPF82394.1"/>
    </source>
</evidence>
<proteinExistence type="predicted"/>
<dbReference type="InterPro" id="IPR027417">
    <property type="entry name" value="P-loop_NTPase"/>
</dbReference>
<organism evidence="1 2">
    <name type="scientific">Streptomyces antioxidans</name>
    <dbReference type="NCBI Taxonomy" id="1507734"/>
    <lineage>
        <taxon>Bacteria</taxon>
        <taxon>Bacillati</taxon>
        <taxon>Actinomycetota</taxon>
        <taxon>Actinomycetes</taxon>
        <taxon>Kitasatosporales</taxon>
        <taxon>Streptomycetaceae</taxon>
        <taxon>Streptomyces</taxon>
    </lineage>
</organism>
<dbReference type="Proteomes" id="UP000033615">
    <property type="component" value="Unassembled WGS sequence"/>
</dbReference>
<name>A0A1V4D9J9_9ACTN</name>
<dbReference type="RefSeq" id="WP_046085065.1">
    <property type="nucleotide sequence ID" value="NZ_LAKD02000013.1"/>
</dbReference>
<keyword evidence="2" id="KW-1185">Reference proteome</keyword>
<dbReference type="AlphaFoldDB" id="A0A1V4D9J9"/>
<dbReference type="OrthoDB" id="3894261at2"/>
<comment type="caution">
    <text evidence="1">The sequence shown here is derived from an EMBL/GenBank/DDBJ whole genome shotgun (WGS) entry which is preliminary data.</text>
</comment>
<dbReference type="SUPFAM" id="SSF52540">
    <property type="entry name" value="P-loop containing nucleoside triphosphate hydrolases"/>
    <property type="match status" value="1"/>
</dbReference>
<accession>A0A1V4D9J9</accession>
<dbReference type="EMBL" id="LAKD02000013">
    <property type="protein sequence ID" value="OPF82394.1"/>
    <property type="molecule type" value="Genomic_DNA"/>
</dbReference>
<reference evidence="1" key="1">
    <citation type="submission" date="2016-12" db="EMBL/GenBank/DDBJ databases">
        <title>Genome sequence of Streptomyces antioxidans MUSC 164.</title>
        <authorList>
            <person name="Lee L.-H."/>
            <person name="Ser H.-L."/>
        </authorList>
    </citation>
    <scope>NUCLEOTIDE SEQUENCE [LARGE SCALE GENOMIC DNA]</scope>
    <source>
        <strain evidence="1">MUSC 164</strain>
    </source>
</reference>
<protein>
    <submittedName>
        <fullName evidence="1">ATP/GTP-binding protein</fullName>
    </submittedName>
</protein>